<name>A0AAN9IPH7_CROPI</name>
<accession>A0AAN9IPH7</accession>
<dbReference type="Proteomes" id="UP001372338">
    <property type="component" value="Unassembled WGS sequence"/>
</dbReference>
<sequence length="84" mass="9474">MYSKYVAPQHAVQTDKVELLLVKETQADVVRGERPGDPEKDELHVLSEQMTLAELKIHDNLCLAYLVMAYKANCRTQTQLGSAE</sequence>
<organism evidence="1 2">
    <name type="scientific">Crotalaria pallida</name>
    <name type="common">Smooth rattlebox</name>
    <name type="synonym">Crotalaria striata</name>
    <dbReference type="NCBI Taxonomy" id="3830"/>
    <lineage>
        <taxon>Eukaryota</taxon>
        <taxon>Viridiplantae</taxon>
        <taxon>Streptophyta</taxon>
        <taxon>Embryophyta</taxon>
        <taxon>Tracheophyta</taxon>
        <taxon>Spermatophyta</taxon>
        <taxon>Magnoliopsida</taxon>
        <taxon>eudicotyledons</taxon>
        <taxon>Gunneridae</taxon>
        <taxon>Pentapetalae</taxon>
        <taxon>rosids</taxon>
        <taxon>fabids</taxon>
        <taxon>Fabales</taxon>
        <taxon>Fabaceae</taxon>
        <taxon>Papilionoideae</taxon>
        <taxon>50 kb inversion clade</taxon>
        <taxon>genistoids sensu lato</taxon>
        <taxon>core genistoids</taxon>
        <taxon>Crotalarieae</taxon>
        <taxon>Crotalaria</taxon>
    </lineage>
</organism>
<proteinExistence type="predicted"/>
<dbReference type="AlphaFoldDB" id="A0AAN9IPH7"/>
<keyword evidence="2" id="KW-1185">Reference proteome</keyword>
<gene>
    <name evidence="1" type="ORF">RIF29_13615</name>
</gene>
<protein>
    <submittedName>
        <fullName evidence="1">Uncharacterized protein</fullName>
    </submittedName>
</protein>
<reference evidence="1 2" key="1">
    <citation type="submission" date="2024-01" db="EMBL/GenBank/DDBJ databases">
        <title>The genomes of 5 underutilized Papilionoideae crops provide insights into root nodulation and disease resistanc.</title>
        <authorList>
            <person name="Yuan L."/>
        </authorList>
    </citation>
    <scope>NUCLEOTIDE SEQUENCE [LARGE SCALE GENOMIC DNA]</scope>
    <source>
        <strain evidence="1">ZHUSHIDOU_FW_LH</strain>
        <tissue evidence="1">Leaf</tissue>
    </source>
</reference>
<dbReference type="EMBL" id="JAYWIO010000002">
    <property type="protein sequence ID" value="KAK7283867.1"/>
    <property type="molecule type" value="Genomic_DNA"/>
</dbReference>
<evidence type="ECO:0000313" key="2">
    <source>
        <dbReference type="Proteomes" id="UP001372338"/>
    </source>
</evidence>
<evidence type="ECO:0000313" key="1">
    <source>
        <dbReference type="EMBL" id="KAK7283867.1"/>
    </source>
</evidence>
<comment type="caution">
    <text evidence="1">The sequence shown here is derived from an EMBL/GenBank/DDBJ whole genome shotgun (WGS) entry which is preliminary data.</text>
</comment>